<evidence type="ECO:0000313" key="9">
    <source>
        <dbReference type="EMBL" id="MBC4016749.1"/>
    </source>
</evidence>
<dbReference type="Proteomes" id="UP000600101">
    <property type="component" value="Unassembled WGS sequence"/>
</dbReference>
<comment type="catalytic activity">
    <reaction evidence="6">
        <text>(R)-pantoate + NADP(+) = 2-dehydropantoate + NADPH + H(+)</text>
        <dbReference type="Rhea" id="RHEA:16233"/>
        <dbReference type="ChEBI" id="CHEBI:11561"/>
        <dbReference type="ChEBI" id="CHEBI:15378"/>
        <dbReference type="ChEBI" id="CHEBI:15980"/>
        <dbReference type="ChEBI" id="CHEBI:57783"/>
        <dbReference type="ChEBI" id="CHEBI:58349"/>
        <dbReference type="EC" id="1.1.1.169"/>
    </reaction>
</comment>
<dbReference type="Gene3D" id="3.40.50.720">
    <property type="entry name" value="NAD(P)-binding Rossmann-like Domain"/>
    <property type="match status" value="1"/>
</dbReference>
<proteinExistence type="predicted"/>
<dbReference type="PANTHER" id="PTHR21708">
    <property type="entry name" value="PROBABLE 2-DEHYDROPANTOATE 2-REDUCTASE"/>
    <property type="match status" value="1"/>
</dbReference>
<dbReference type="InterPro" id="IPR013332">
    <property type="entry name" value="KPR_N"/>
</dbReference>
<reference evidence="9" key="1">
    <citation type="submission" date="2020-08" db="EMBL/GenBank/DDBJ databases">
        <authorList>
            <person name="Hu Y."/>
            <person name="Nguyen S.V."/>
            <person name="Li F."/>
            <person name="Fanning S."/>
        </authorList>
    </citation>
    <scope>NUCLEOTIDE SEQUENCE</scope>
    <source>
        <strain evidence="9">SYSU D8009</strain>
    </source>
</reference>
<comment type="caution">
    <text evidence="9">The sequence shown here is derived from an EMBL/GenBank/DDBJ whole genome shotgun (WGS) entry which is preliminary data.</text>
</comment>
<keyword evidence="10" id="KW-1185">Reference proteome</keyword>
<dbReference type="Gene3D" id="1.10.1040.10">
    <property type="entry name" value="N-(1-d-carboxylethyl)-l-norvaline Dehydrogenase, domain 2"/>
    <property type="match status" value="1"/>
</dbReference>
<dbReference type="InterPro" id="IPR013752">
    <property type="entry name" value="KPA_reductase"/>
</dbReference>
<evidence type="ECO:0000259" key="8">
    <source>
        <dbReference type="Pfam" id="PF08546"/>
    </source>
</evidence>
<comment type="pathway">
    <text evidence="1">Cofactor biosynthesis; (R)-pantothenate biosynthesis; (R)-pantoate from 3-methyl-2-oxobutanoate: step 2/2.</text>
</comment>
<feature type="domain" description="Ketopantoate reductase N-terminal" evidence="7">
    <location>
        <begin position="3"/>
        <end position="100"/>
    </location>
</feature>
<evidence type="ECO:0000256" key="1">
    <source>
        <dbReference type="ARBA" id="ARBA00004994"/>
    </source>
</evidence>
<sequence length="326" mass="34615">MRICIYGAGSIGCYLGAHLSQVPDVAVTMVARGATLAALRERGILLQGKQGDRVFPVAATSDPASLPPQDVVFITLKAHQVEESLPGIAALLGPETAVVPPTTGIPYWYFHGLAGPHQGRQLERLDPGGRQWATLRPERAIGCTYWVGTDTTGPAAVHQAGPAGFPIGEPDGSSSPRLRRLHEAMTAAGLRAPIRADIRGEIWAKMINSLVWNPLATLTLAPLDAIARSPDVIAIARRCMEEAEAVATALGATLPTTSQQRIDVTMSMTGHRMSMLQDLERGRQLEYGILRDSIVAMREIAGLGTPTIDAMLALVALRAEMAGVAA</sequence>
<dbReference type="EMBL" id="JACOMF010000018">
    <property type="protein sequence ID" value="MBC4016749.1"/>
    <property type="molecule type" value="Genomic_DNA"/>
</dbReference>
<evidence type="ECO:0000256" key="4">
    <source>
        <dbReference type="ARBA" id="ARBA00022655"/>
    </source>
</evidence>
<evidence type="ECO:0000259" key="7">
    <source>
        <dbReference type="Pfam" id="PF02558"/>
    </source>
</evidence>
<protein>
    <recommendedName>
        <fullName evidence="3">2-dehydropantoate 2-reductase</fullName>
        <ecNumber evidence="2">1.1.1.169</ecNumber>
    </recommendedName>
    <alternativeName>
        <fullName evidence="5">Ketopantoate reductase</fullName>
    </alternativeName>
</protein>
<dbReference type="GO" id="GO:0005737">
    <property type="term" value="C:cytoplasm"/>
    <property type="evidence" value="ECO:0007669"/>
    <property type="project" value="TreeGrafter"/>
</dbReference>
<dbReference type="Pfam" id="PF08546">
    <property type="entry name" value="ApbA_C"/>
    <property type="match status" value="1"/>
</dbReference>
<dbReference type="SUPFAM" id="SSF48179">
    <property type="entry name" value="6-phosphogluconate dehydrogenase C-terminal domain-like"/>
    <property type="match status" value="1"/>
</dbReference>
<evidence type="ECO:0000256" key="2">
    <source>
        <dbReference type="ARBA" id="ARBA00013014"/>
    </source>
</evidence>
<dbReference type="InterPro" id="IPR036291">
    <property type="entry name" value="NAD(P)-bd_dom_sf"/>
</dbReference>
<dbReference type="Pfam" id="PF02558">
    <property type="entry name" value="ApbA"/>
    <property type="match status" value="1"/>
</dbReference>
<accession>A0A9X0UDM8</accession>
<name>A0A9X0UDM8_9PROT</name>
<evidence type="ECO:0000256" key="6">
    <source>
        <dbReference type="ARBA" id="ARBA00048793"/>
    </source>
</evidence>
<dbReference type="InterPro" id="IPR008927">
    <property type="entry name" value="6-PGluconate_DH-like_C_sf"/>
</dbReference>
<feature type="domain" description="Ketopantoate reductase C-terminal" evidence="8">
    <location>
        <begin position="197"/>
        <end position="316"/>
    </location>
</feature>
<organism evidence="9 10">
    <name type="scientific">Siccirubricoccus deserti</name>
    <dbReference type="NCBI Taxonomy" id="2013562"/>
    <lineage>
        <taxon>Bacteria</taxon>
        <taxon>Pseudomonadati</taxon>
        <taxon>Pseudomonadota</taxon>
        <taxon>Alphaproteobacteria</taxon>
        <taxon>Acetobacterales</taxon>
        <taxon>Roseomonadaceae</taxon>
        <taxon>Siccirubricoccus</taxon>
    </lineage>
</organism>
<gene>
    <name evidence="9" type="ORF">H7965_15615</name>
</gene>
<dbReference type="NCBIfam" id="NF005089">
    <property type="entry name" value="PRK06522.1-4"/>
    <property type="match status" value="1"/>
</dbReference>
<dbReference type="AlphaFoldDB" id="A0A9X0UDM8"/>
<evidence type="ECO:0000256" key="3">
    <source>
        <dbReference type="ARBA" id="ARBA00019465"/>
    </source>
</evidence>
<dbReference type="GO" id="GO:0015940">
    <property type="term" value="P:pantothenate biosynthetic process"/>
    <property type="evidence" value="ECO:0007669"/>
    <property type="project" value="UniProtKB-KW"/>
</dbReference>
<dbReference type="SUPFAM" id="SSF51735">
    <property type="entry name" value="NAD(P)-binding Rossmann-fold domains"/>
    <property type="match status" value="1"/>
</dbReference>
<evidence type="ECO:0000313" key="10">
    <source>
        <dbReference type="Proteomes" id="UP000600101"/>
    </source>
</evidence>
<dbReference type="InterPro" id="IPR013328">
    <property type="entry name" value="6PGD_dom2"/>
</dbReference>
<dbReference type="InterPro" id="IPR051402">
    <property type="entry name" value="KPR-Related"/>
</dbReference>
<keyword evidence="4" id="KW-0566">Pantothenate biosynthesis</keyword>
<evidence type="ECO:0000256" key="5">
    <source>
        <dbReference type="ARBA" id="ARBA00032024"/>
    </source>
</evidence>
<dbReference type="EC" id="1.1.1.169" evidence="2"/>
<dbReference type="GO" id="GO:0008677">
    <property type="term" value="F:2-dehydropantoate 2-reductase activity"/>
    <property type="evidence" value="ECO:0007669"/>
    <property type="project" value="UniProtKB-EC"/>
</dbReference>
<dbReference type="PANTHER" id="PTHR21708:SF45">
    <property type="entry name" value="2-DEHYDROPANTOATE 2-REDUCTASE"/>
    <property type="match status" value="1"/>
</dbReference>